<sequence length="469" mass="49446">MDHHLTPTPPPPPPPMGNSAAGASSKPPTPASTPNSRLASAPSSRHAATPPHASAAASAPAPASRTVYSDRFIPSRTGSNLALFDLAPSPSSAASSSHSHDAGPAASSGSAQPAASPYCTLLRAALFGPDTPDRVASSAAACSSSSSSFSPGPSPVGTPATGNIFRFKTEVRRNAKRALFSGDQEEDALFPGIFTTRGAGPRKVPRSPYKVLDAPALQDDFYLNLVDWSSHNVLAVGLGNCVYLWNACSSKVTKLCDLGVDDNVCSVGWAQRGTHLAVGTKQGKVQVCGLKWSYDNRQLASGGNDNGLFVWNPHSVQPVLKYTEHTAAVKAIAWSPHLHGLLASGGGTADRCIRFWNTTTNTHLSCVDTGSQVCNLAWSKNVNELVSTHGYSQNQIIVWRYPTMSKLATLTGHTYRVLYLAISPDGQTIVTGAGDETLRFWNVFPSPKSQSSDSLSCIGGTSFVRSYIR</sequence>
<dbReference type="InterPro" id="IPR001680">
    <property type="entry name" value="WD40_rpt"/>
</dbReference>
<dbReference type="GO" id="GO:0051301">
    <property type="term" value="P:cell division"/>
    <property type="evidence" value="ECO:0007669"/>
    <property type="project" value="UniProtKB-KW"/>
</dbReference>
<protein>
    <submittedName>
        <fullName evidence="9">Protein FIZZY-RELATED 1</fullName>
    </submittedName>
</protein>
<evidence type="ECO:0000256" key="6">
    <source>
        <dbReference type="ARBA" id="ARBA00023306"/>
    </source>
</evidence>
<dbReference type="SUPFAM" id="SSF50998">
    <property type="entry name" value="Quinoprotein alcohol dehydrogenase-like"/>
    <property type="match status" value="1"/>
</dbReference>
<feature type="domain" description="CDC20/Fizzy WD40" evidence="8">
    <location>
        <begin position="286"/>
        <end position="441"/>
    </location>
</feature>
<keyword evidence="4" id="KW-0677">Repeat</keyword>
<dbReference type="InterPro" id="IPR056150">
    <property type="entry name" value="WD40_CDC20-Fz"/>
</dbReference>
<dbReference type="EMBL" id="CM007647">
    <property type="protein sequence ID" value="ONL93138.1"/>
    <property type="molecule type" value="Genomic_DNA"/>
</dbReference>
<dbReference type="InterPro" id="IPR019775">
    <property type="entry name" value="WD40_repeat_CS"/>
</dbReference>
<dbReference type="Pfam" id="PF24807">
    <property type="entry name" value="WD40_CDC20-Fz"/>
    <property type="match status" value="1"/>
</dbReference>
<dbReference type="AlphaFoldDB" id="A0A1D6JM41"/>
<feature type="compositionally biased region" description="Pro residues" evidence="7">
    <location>
        <begin position="7"/>
        <end position="16"/>
    </location>
</feature>
<dbReference type="ExpressionAtlas" id="A0A1D6JM41">
    <property type="expression patterns" value="baseline and differential"/>
</dbReference>
<feature type="region of interest" description="Disordered" evidence="7">
    <location>
        <begin position="1"/>
        <end position="66"/>
    </location>
</feature>
<keyword evidence="3" id="KW-0132">Cell division</keyword>
<accession>A0A1D6JM41</accession>
<evidence type="ECO:0000313" key="9">
    <source>
        <dbReference type="EMBL" id="ONL93138.1"/>
    </source>
</evidence>
<gene>
    <name evidence="9" type="ORF">ZEAMMB73_Zm00001d027430</name>
</gene>
<dbReference type="SMART" id="SM00320">
    <property type="entry name" value="WD40"/>
    <property type="match status" value="5"/>
</dbReference>
<evidence type="ECO:0000256" key="1">
    <source>
        <dbReference type="ARBA" id="ARBA00006445"/>
    </source>
</evidence>
<dbReference type="PANTHER" id="PTHR19918">
    <property type="entry name" value="CELL DIVISION CYCLE 20 CDC20 FIZZY -RELATED"/>
    <property type="match status" value="1"/>
</dbReference>
<dbReference type="PROSITE" id="PS50082">
    <property type="entry name" value="WD_REPEATS_2"/>
    <property type="match status" value="1"/>
</dbReference>
<dbReference type="PROSITE" id="PS50294">
    <property type="entry name" value="WD_REPEATS_REGION"/>
    <property type="match status" value="1"/>
</dbReference>
<evidence type="ECO:0000256" key="4">
    <source>
        <dbReference type="ARBA" id="ARBA00022737"/>
    </source>
</evidence>
<evidence type="ECO:0000256" key="3">
    <source>
        <dbReference type="ARBA" id="ARBA00022618"/>
    </source>
</evidence>
<keyword evidence="6" id="KW-0131">Cell cycle</keyword>
<dbReference type="InterPro" id="IPR011047">
    <property type="entry name" value="Quinoprotein_ADH-like_sf"/>
</dbReference>
<dbReference type="InterPro" id="IPR033010">
    <property type="entry name" value="Cdc20/Fizzy"/>
</dbReference>
<organism evidence="9">
    <name type="scientific">Zea mays</name>
    <name type="common">Maize</name>
    <dbReference type="NCBI Taxonomy" id="4577"/>
    <lineage>
        <taxon>Eukaryota</taxon>
        <taxon>Viridiplantae</taxon>
        <taxon>Streptophyta</taxon>
        <taxon>Embryophyta</taxon>
        <taxon>Tracheophyta</taxon>
        <taxon>Spermatophyta</taxon>
        <taxon>Magnoliopsida</taxon>
        <taxon>Liliopsida</taxon>
        <taxon>Poales</taxon>
        <taxon>Poaceae</taxon>
        <taxon>PACMAD clade</taxon>
        <taxon>Panicoideae</taxon>
        <taxon>Andropogonodae</taxon>
        <taxon>Andropogoneae</taxon>
        <taxon>Tripsacinae</taxon>
        <taxon>Zea</taxon>
    </lineage>
</organism>
<dbReference type="InterPro" id="IPR015943">
    <property type="entry name" value="WD40/YVTN_repeat-like_dom_sf"/>
</dbReference>
<feature type="compositionally biased region" description="Low complexity" evidence="7">
    <location>
        <begin position="39"/>
        <end position="66"/>
    </location>
</feature>
<dbReference type="GO" id="GO:0097027">
    <property type="term" value="F:ubiquitin-protein transferase activator activity"/>
    <property type="evidence" value="ECO:0007669"/>
    <property type="project" value="InterPro"/>
</dbReference>
<feature type="compositionally biased region" description="Low complexity" evidence="7">
    <location>
        <begin position="142"/>
        <end position="151"/>
    </location>
</feature>
<dbReference type="GO" id="GO:0010997">
    <property type="term" value="F:anaphase-promoting complex binding"/>
    <property type="evidence" value="ECO:0007669"/>
    <property type="project" value="InterPro"/>
</dbReference>
<evidence type="ECO:0000259" key="8">
    <source>
        <dbReference type="Pfam" id="PF24807"/>
    </source>
</evidence>
<proteinExistence type="inferred from homology"/>
<keyword evidence="5" id="KW-0498">Mitosis</keyword>
<evidence type="ECO:0000256" key="2">
    <source>
        <dbReference type="ARBA" id="ARBA00022574"/>
    </source>
</evidence>
<comment type="similarity">
    <text evidence="1">Belongs to the WD repeat CDC20/Fizzy family.</text>
</comment>
<keyword evidence="2" id="KW-0853">WD repeat</keyword>
<dbReference type="Gene3D" id="2.130.10.10">
    <property type="entry name" value="YVTN repeat-like/Quinoprotein amine dehydrogenase"/>
    <property type="match status" value="2"/>
</dbReference>
<evidence type="ECO:0000256" key="7">
    <source>
        <dbReference type="SAM" id="MobiDB-lite"/>
    </source>
</evidence>
<dbReference type="PROSITE" id="PS00678">
    <property type="entry name" value="WD_REPEATS_1"/>
    <property type="match status" value="1"/>
</dbReference>
<feature type="region of interest" description="Disordered" evidence="7">
    <location>
        <begin position="142"/>
        <end position="161"/>
    </location>
</feature>
<feature type="region of interest" description="Disordered" evidence="7">
    <location>
        <begin position="88"/>
        <end position="113"/>
    </location>
</feature>
<evidence type="ECO:0000256" key="5">
    <source>
        <dbReference type="ARBA" id="ARBA00022776"/>
    </source>
</evidence>
<dbReference type="PANTHER" id="PTHR19918:SF1">
    <property type="entry name" value="FIZZY-RELATED PROTEIN HOMOLOG"/>
    <property type="match status" value="1"/>
</dbReference>
<name>A0A1D6JM41_MAIZE</name>
<reference evidence="9" key="1">
    <citation type="submission" date="2015-12" db="EMBL/GenBank/DDBJ databases">
        <title>Update maize B73 reference genome by single molecule sequencing technologies.</title>
        <authorList>
            <consortium name="Maize Genome Sequencing Project"/>
            <person name="Ware D."/>
        </authorList>
    </citation>
    <scope>NUCLEOTIDE SEQUENCE [LARGE SCALE GENOMIC DNA]</scope>
    <source>
        <tissue evidence="9">Seedling</tissue>
    </source>
</reference>